<dbReference type="EMBL" id="JAPNKE010000002">
    <property type="protein sequence ID" value="MCY1007816.1"/>
    <property type="molecule type" value="Genomic_DNA"/>
</dbReference>
<proteinExistence type="predicted"/>
<comment type="caution">
    <text evidence="1">The sequence shown here is derived from an EMBL/GenBank/DDBJ whole genome shotgun (WGS) entry which is preliminary data.</text>
</comment>
<evidence type="ECO:0000313" key="1">
    <source>
        <dbReference type="EMBL" id="MCY1007816.1"/>
    </source>
</evidence>
<gene>
    <name evidence="1" type="ORF">OV079_20115</name>
</gene>
<evidence type="ECO:0000313" key="2">
    <source>
        <dbReference type="Proteomes" id="UP001150924"/>
    </source>
</evidence>
<protein>
    <submittedName>
        <fullName evidence="1">Uncharacterized protein</fullName>
    </submittedName>
</protein>
<reference evidence="1" key="1">
    <citation type="submission" date="2022-11" db="EMBL/GenBank/DDBJ databases">
        <title>Minimal conservation of predation-associated metabolite biosynthetic gene clusters underscores biosynthetic potential of Myxococcota including descriptions for ten novel species: Archangium lansinium sp. nov., Myxococcus landrumus sp. nov., Nannocystis bai.</title>
        <authorList>
            <person name="Ahearne A."/>
            <person name="Stevens C."/>
            <person name="Phillips K."/>
        </authorList>
    </citation>
    <scope>NUCLEOTIDE SEQUENCE</scope>
    <source>
        <strain evidence="1">Na p29</strain>
    </source>
</reference>
<name>A0A9X3EQ69_9BACT</name>
<dbReference type="Proteomes" id="UP001150924">
    <property type="component" value="Unassembled WGS sequence"/>
</dbReference>
<dbReference type="AlphaFoldDB" id="A0A9X3EQ69"/>
<organism evidence="1 2">
    <name type="scientific">Nannocystis pusilla</name>
    <dbReference type="NCBI Taxonomy" id="889268"/>
    <lineage>
        <taxon>Bacteria</taxon>
        <taxon>Pseudomonadati</taxon>
        <taxon>Myxococcota</taxon>
        <taxon>Polyangia</taxon>
        <taxon>Nannocystales</taxon>
        <taxon>Nannocystaceae</taxon>
        <taxon>Nannocystis</taxon>
    </lineage>
</organism>
<keyword evidence="2" id="KW-1185">Reference proteome</keyword>
<accession>A0A9X3EQ69</accession>
<sequence length="44" mass="5073">MRSGTVDPLQFITRVEPLTDVIAAYKAFDLRRPGWLKVELRPES</sequence>